<evidence type="ECO:0000256" key="1">
    <source>
        <dbReference type="SAM" id="Coils"/>
    </source>
</evidence>
<comment type="caution">
    <text evidence="3">The sequence shown here is derived from an EMBL/GenBank/DDBJ whole genome shotgun (WGS) entry which is preliminary data.</text>
</comment>
<feature type="compositionally biased region" description="Basic and acidic residues" evidence="2">
    <location>
        <begin position="298"/>
        <end position="315"/>
    </location>
</feature>
<feature type="coiled-coil region" evidence="1">
    <location>
        <begin position="154"/>
        <end position="197"/>
    </location>
</feature>
<evidence type="ECO:0000313" key="3">
    <source>
        <dbReference type="EMBL" id="NDL67719.1"/>
    </source>
</evidence>
<dbReference type="EMBL" id="JAAEEH010000019">
    <property type="protein sequence ID" value="NDL67719.1"/>
    <property type="molecule type" value="Genomic_DNA"/>
</dbReference>
<accession>A0A7X5HW34</accession>
<organism evidence="3 4">
    <name type="scientific">Anaerotalea alkaliphila</name>
    <dbReference type="NCBI Taxonomy" id="2662126"/>
    <lineage>
        <taxon>Bacteria</taxon>
        <taxon>Bacillati</taxon>
        <taxon>Bacillota</taxon>
        <taxon>Clostridia</taxon>
        <taxon>Eubacteriales</taxon>
        <taxon>Anaerotalea</taxon>
    </lineage>
</organism>
<keyword evidence="4" id="KW-1185">Reference proteome</keyword>
<dbReference type="Pfam" id="PF12997">
    <property type="entry name" value="DUF3881"/>
    <property type="match status" value="1"/>
</dbReference>
<dbReference type="RefSeq" id="WP_162370446.1">
    <property type="nucleotide sequence ID" value="NZ_JAAEEH010000019.1"/>
</dbReference>
<dbReference type="AlphaFoldDB" id="A0A7X5HW34"/>
<name>A0A7X5HW34_9FIRM</name>
<feature type="compositionally biased region" description="Acidic residues" evidence="2">
    <location>
        <begin position="316"/>
        <end position="336"/>
    </location>
</feature>
<gene>
    <name evidence="3" type="ORF">GXN74_08175</name>
</gene>
<dbReference type="InterPro" id="IPR024541">
    <property type="entry name" value="DUF3881"/>
</dbReference>
<reference evidence="3 4" key="1">
    <citation type="submission" date="2020-01" db="EMBL/GenBank/DDBJ databases">
        <title>Anaeroalcalibacter tamaniensis gen. nov., sp. nov., moderately halophilic strictly anaerobic fermenter bacterium from mud volcano of Taman peninsula.</title>
        <authorList>
            <person name="Frolova A."/>
            <person name="Merkel A.Y."/>
            <person name="Slobodkin A.I."/>
        </authorList>
    </citation>
    <scope>NUCLEOTIDE SEQUENCE [LARGE SCALE GENOMIC DNA]</scope>
    <source>
        <strain evidence="3 4">F-3ap</strain>
    </source>
</reference>
<dbReference type="Proteomes" id="UP000461585">
    <property type="component" value="Unassembled WGS sequence"/>
</dbReference>
<evidence type="ECO:0000256" key="2">
    <source>
        <dbReference type="SAM" id="MobiDB-lite"/>
    </source>
</evidence>
<sequence length="336" mass="38289">MILYIKALGFSEYDSREKAEALVGEVLKEPSKRFASNHRSNQIHVEYYKEYGPHYGLVARGELDDKEELKIHALLPYALGSQRTDTHEVDVVQGDKPDVFSGYCEESRSGTPISFFLQNVIDYWDLEDEEDVYIEGVRLAAFSIEGTVVLPIDKDEEELLLEAEEDRIREELLEEARRGNEEAMDILEEEADEATEMLHERMKSEDILSILEGYFVPLGDDDDIYSLLGTIEKVKKLKNKVTGESIYQLVVKCMNITIDLYINVQDMVGKPMVGMRFKGSCWIHGTIDFIDSSSRRKAQAEKSAAEETGKTKEEAPPQDEDEDDWDADGEDGDFEN</sequence>
<keyword evidence="1" id="KW-0175">Coiled coil</keyword>
<feature type="region of interest" description="Disordered" evidence="2">
    <location>
        <begin position="293"/>
        <end position="336"/>
    </location>
</feature>
<evidence type="ECO:0000313" key="4">
    <source>
        <dbReference type="Proteomes" id="UP000461585"/>
    </source>
</evidence>
<proteinExistence type="predicted"/>
<protein>
    <submittedName>
        <fullName evidence="3">DUF3881 family protein</fullName>
    </submittedName>
</protein>